<feature type="region of interest" description="Disordered" evidence="1">
    <location>
        <begin position="21"/>
        <end position="43"/>
    </location>
</feature>
<evidence type="ECO:0000313" key="3">
    <source>
        <dbReference type="Proteomes" id="UP000696573"/>
    </source>
</evidence>
<comment type="caution">
    <text evidence="2">The sequence shown here is derived from an EMBL/GenBank/DDBJ whole genome shotgun (WGS) entry which is preliminary data.</text>
</comment>
<evidence type="ECO:0000313" key="2">
    <source>
        <dbReference type="EMBL" id="CAH0025516.1"/>
    </source>
</evidence>
<gene>
    <name evidence="2" type="ORF">CRHIZ90672A_00008307</name>
</gene>
<protein>
    <submittedName>
        <fullName evidence="2">Uncharacterized protein</fullName>
    </submittedName>
</protein>
<proteinExistence type="predicted"/>
<keyword evidence="3" id="KW-1185">Reference proteome</keyword>
<evidence type="ECO:0000256" key="1">
    <source>
        <dbReference type="SAM" id="MobiDB-lite"/>
    </source>
</evidence>
<sequence length="72" mass="8082">MSHAVIYKTIEHFNTIANFDTLPRSGQPKSLSPREKQALASAGLDISPSTVRHALNEQNLRKWRAKKTIPLT</sequence>
<reference evidence="2" key="1">
    <citation type="submission" date="2021-10" db="EMBL/GenBank/DDBJ databases">
        <authorList>
            <person name="Piombo E."/>
        </authorList>
    </citation>
    <scope>NUCLEOTIDE SEQUENCE</scope>
</reference>
<dbReference type="EMBL" id="CABFNQ020000710">
    <property type="protein sequence ID" value="CAH0025516.1"/>
    <property type="molecule type" value="Genomic_DNA"/>
</dbReference>
<dbReference type="Proteomes" id="UP000696573">
    <property type="component" value="Unassembled WGS sequence"/>
</dbReference>
<dbReference type="AlphaFoldDB" id="A0A9N9VLD0"/>
<organism evidence="2 3">
    <name type="scientific">Clonostachys rhizophaga</name>
    <dbReference type="NCBI Taxonomy" id="160324"/>
    <lineage>
        <taxon>Eukaryota</taxon>
        <taxon>Fungi</taxon>
        <taxon>Dikarya</taxon>
        <taxon>Ascomycota</taxon>
        <taxon>Pezizomycotina</taxon>
        <taxon>Sordariomycetes</taxon>
        <taxon>Hypocreomycetidae</taxon>
        <taxon>Hypocreales</taxon>
        <taxon>Bionectriaceae</taxon>
        <taxon>Clonostachys</taxon>
    </lineage>
</organism>
<name>A0A9N9VLD0_9HYPO</name>
<accession>A0A9N9VLD0</accession>